<accession>A0A1R1I0N7</accession>
<dbReference type="STRING" id="418702.BJN45_13540"/>
<dbReference type="Proteomes" id="UP000187526">
    <property type="component" value="Unassembled WGS sequence"/>
</dbReference>
<name>A0A1R1I0N7_9RHOO</name>
<feature type="signal peptide" evidence="1">
    <location>
        <begin position="1"/>
        <end position="21"/>
    </location>
</feature>
<evidence type="ECO:0000313" key="3">
    <source>
        <dbReference type="EMBL" id="OMG52336.1"/>
    </source>
</evidence>
<dbReference type="Gene3D" id="3.40.50.1820">
    <property type="entry name" value="alpha/beta hydrolase"/>
    <property type="match status" value="1"/>
</dbReference>
<dbReference type="InterPro" id="IPR000073">
    <property type="entry name" value="AB_hydrolase_1"/>
</dbReference>
<dbReference type="RefSeq" id="WP_076096155.1">
    <property type="nucleotide sequence ID" value="NZ_MTHD01000005.1"/>
</dbReference>
<organism evidence="3 4">
    <name type="scientific">Azonexus hydrophilus</name>
    <dbReference type="NCBI Taxonomy" id="418702"/>
    <lineage>
        <taxon>Bacteria</taxon>
        <taxon>Pseudomonadati</taxon>
        <taxon>Pseudomonadota</taxon>
        <taxon>Betaproteobacteria</taxon>
        <taxon>Rhodocyclales</taxon>
        <taxon>Azonexaceae</taxon>
        <taxon>Azonexus</taxon>
    </lineage>
</organism>
<gene>
    <name evidence="3" type="ORF">BJN45_13540</name>
</gene>
<sequence>MFKKWIVVGCAALLTSVGAVAQVDTVIKSGENNISVMTMGEGEHVVIALHGAGGNDRRFFFGGKGGEMGQALANAGFRVIAVNWAGQAGAGFTEVAAAVAHARETGAKKISLMGHSRGGELAANYARSQDDGTFNTVIQFCSVDNQGLPMTQTKKLFAYNKNDRWAAWQPDAFAKSAEPKVKIELGGRGHAVSDLISEKADLVQDVLGLLNQ</sequence>
<keyword evidence="4" id="KW-1185">Reference proteome</keyword>
<dbReference type="Pfam" id="PF12697">
    <property type="entry name" value="Abhydrolase_6"/>
    <property type="match status" value="1"/>
</dbReference>
<feature type="chain" id="PRO_5012300132" description="AB hydrolase-1 domain-containing protein" evidence="1">
    <location>
        <begin position="22"/>
        <end position="212"/>
    </location>
</feature>
<feature type="domain" description="AB hydrolase-1" evidence="2">
    <location>
        <begin position="46"/>
        <end position="126"/>
    </location>
</feature>
<evidence type="ECO:0000256" key="1">
    <source>
        <dbReference type="SAM" id="SignalP"/>
    </source>
</evidence>
<keyword evidence="1" id="KW-0732">Signal</keyword>
<dbReference type="EMBL" id="MTHD01000005">
    <property type="protein sequence ID" value="OMG52336.1"/>
    <property type="molecule type" value="Genomic_DNA"/>
</dbReference>
<dbReference type="OrthoDB" id="9773293at2"/>
<protein>
    <recommendedName>
        <fullName evidence="2">AB hydrolase-1 domain-containing protein</fullName>
    </recommendedName>
</protein>
<dbReference type="AlphaFoldDB" id="A0A1R1I0N7"/>
<evidence type="ECO:0000313" key="4">
    <source>
        <dbReference type="Proteomes" id="UP000187526"/>
    </source>
</evidence>
<dbReference type="InterPro" id="IPR029058">
    <property type="entry name" value="AB_hydrolase_fold"/>
</dbReference>
<proteinExistence type="predicted"/>
<comment type="caution">
    <text evidence="3">The sequence shown here is derived from an EMBL/GenBank/DDBJ whole genome shotgun (WGS) entry which is preliminary data.</text>
</comment>
<reference evidence="3 4" key="1">
    <citation type="submission" date="2016-10" db="EMBL/GenBank/DDBJ databases">
        <title>Alkaliphiles isolated from bioreactors.</title>
        <authorList>
            <person name="Salah Z."/>
            <person name="Rout S.P."/>
            <person name="Humphreys P.N."/>
        </authorList>
    </citation>
    <scope>NUCLEOTIDE SEQUENCE [LARGE SCALE GENOMIC DNA]</scope>
    <source>
        <strain evidence="3 4">ZS02</strain>
    </source>
</reference>
<dbReference type="SUPFAM" id="SSF53474">
    <property type="entry name" value="alpha/beta-Hydrolases"/>
    <property type="match status" value="1"/>
</dbReference>
<evidence type="ECO:0000259" key="2">
    <source>
        <dbReference type="Pfam" id="PF12697"/>
    </source>
</evidence>